<dbReference type="SMART" id="SM00368">
    <property type="entry name" value="LRR_RI"/>
    <property type="match status" value="4"/>
</dbReference>
<feature type="compositionally biased region" description="Basic and acidic residues" evidence="1">
    <location>
        <begin position="451"/>
        <end position="465"/>
    </location>
</feature>
<dbReference type="PANTHER" id="PTHR46984">
    <property type="entry name" value="LEUCINE-RICH REPEAT-CONTAINING PROTEIN 71"/>
    <property type="match status" value="1"/>
</dbReference>
<evidence type="ECO:0000256" key="1">
    <source>
        <dbReference type="SAM" id="MobiDB-lite"/>
    </source>
</evidence>
<name>A0AAJ6ZPV9_PAPXU</name>
<evidence type="ECO:0000313" key="2">
    <source>
        <dbReference type="RefSeq" id="XP_013177003.1"/>
    </source>
</evidence>
<gene>
    <name evidence="2" type="primary">LOC106124655</name>
</gene>
<dbReference type="Gene3D" id="3.80.10.10">
    <property type="entry name" value="Ribonuclease Inhibitor"/>
    <property type="match status" value="1"/>
</dbReference>
<feature type="compositionally biased region" description="Basic and acidic residues" evidence="1">
    <location>
        <begin position="279"/>
        <end position="294"/>
    </location>
</feature>
<dbReference type="SUPFAM" id="SSF52047">
    <property type="entry name" value="RNI-like"/>
    <property type="match status" value="1"/>
</dbReference>
<feature type="region of interest" description="Disordered" evidence="1">
    <location>
        <begin position="279"/>
        <end position="313"/>
    </location>
</feature>
<dbReference type="InterPro" id="IPR001611">
    <property type="entry name" value="Leu-rich_rpt"/>
</dbReference>
<dbReference type="RefSeq" id="XP_013177003.1">
    <property type="nucleotide sequence ID" value="XM_013321549.1"/>
</dbReference>
<dbReference type="GeneID" id="106124655"/>
<dbReference type="AlphaFoldDB" id="A0AAJ6ZPV9"/>
<sequence>MEEEQESEPPKPINLFSFLPYACGQLQAPFDLQIIPYTQFQPSLRRRRSRRSSSMARSSAASAASSGWRRGPINIIVVEDLLGHVLEIIFWRCKMIPALLLKIISLCIPFHPNLNKISVRWGPSRGFALKEIVKFLPASYLTEICLDDSPIPRHDVHTLLEESTSLRCLSLARCILDDEACALLAGRLHYPMPAATSLQALTLSSNLISEAGAAALAAALRSNRALRHLDLADNALSAAGVAHIFRTLGEFPLSDDEHMGRNRRRFEYLKLRNEIFPPHHKEPSKTLSKIERRSTMLSIRRSTRKLSPDADKENVVPIRSRQKLGSRLMSKVASKALLGPVPSWQSLSAEETLSSLTVPSSVPGAQSAPSVPDAAGTARLASLLQLKRDPFSKYKTFVRNGIVFSFGNMKLASLNLAYNRLDRSSVGLLCRVLAQQAAWRDVHAPAHGLAHAHDQSHPNTHEQSHAHVQGHALAHEQTLTHVHGQAHDVGGLLHVQLDGNPVAEDSAELRELQTLLERALSVREERPARRKPAHKHYPHKH</sequence>
<dbReference type="KEGG" id="pxu:106124655"/>
<dbReference type="Proteomes" id="UP000694872">
    <property type="component" value="Unplaced"/>
</dbReference>
<dbReference type="InterPro" id="IPR032675">
    <property type="entry name" value="LRR_dom_sf"/>
</dbReference>
<dbReference type="PANTHER" id="PTHR46984:SF1">
    <property type="entry name" value="LEUCINE-RICH REPEAT-CONTAINING PROTEIN 71"/>
    <property type="match status" value="1"/>
</dbReference>
<reference evidence="2" key="1">
    <citation type="submission" date="2025-08" db="UniProtKB">
        <authorList>
            <consortium name="RefSeq"/>
        </authorList>
    </citation>
    <scope>IDENTIFICATION</scope>
</reference>
<protein>
    <submittedName>
        <fullName evidence="2">Uncharacterized protein LOC106124655 isoform X1</fullName>
    </submittedName>
</protein>
<dbReference type="InterPro" id="IPR053040">
    <property type="entry name" value="LRR-containing_protein_71"/>
</dbReference>
<proteinExistence type="predicted"/>
<accession>A0AAJ6ZPV9</accession>
<organism evidence="2">
    <name type="scientific">Papilio xuthus</name>
    <name type="common">Asian swallowtail butterfly</name>
    <dbReference type="NCBI Taxonomy" id="66420"/>
    <lineage>
        <taxon>Eukaryota</taxon>
        <taxon>Metazoa</taxon>
        <taxon>Ecdysozoa</taxon>
        <taxon>Arthropoda</taxon>
        <taxon>Hexapoda</taxon>
        <taxon>Insecta</taxon>
        <taxon>Pterygota</taxon>
        <taxon>Neoptera</taxon>
        <taxon>Endopterygota</taxon>
        <taxon>Lepidoptera</taxon>
        <taxon>Glossata</taxon>
        <taxon>Ditrysia</taxon>
        <taxon>Papilionoidea</taxon>
        <taxon>Papilionidae</taxon>
        <taxon>Papilioninae</taxon>
        <taxon>Papilio</taxon>
    </lineage>
</organism>
<feature type="region of interest" description="Disordered" evidence="1">
    <location>
        <begin position="449"/>
        <end position="469"/>
    </location>
</feature>
<dbReference type="Pfam" id="PF13516">
    <property type="entry name" value="LRR_6"/>
    <property type="match status" value="1"/>
</dbReference>